<sequence length="132" mass="14603">MATSAIKKNCTSNIPENSVIFFYGFCRELYIKAQDAPQDCHWDNQQTTIHPIVATNRCNENNCLKIITGEWSPTELKVKAKSGGRKKSTKQTSQTANSGDMEVMSLPEPAVQTSPTIVILQQLSDSNPEKEG</sequence>
<feature type="region of interest" description="Disordered" evidence="1">
    <location>
        <begin position="78"/>
        <end position="103"/>
    </location>
</feature>
<evidence type="ECO:0000313" key="3">
    <source>
        <dbReference type="Proteomes" id="UP000735302"/>
    </source>
</evidence>
<protein>
    <submittedName>
        <fullName evidence="2">Uncharacterized protein</fullName>
    </submittedName>
</protein>
<evidence type="ECO:0000313" key="2">
    <source>
        <dbReference type="EMBL" id="GFO07104.1"/>
    </source>
</evidence>
<dbReference type="Proteomes" id="UP000735302">
    <property type="component" value="Unassembled WGS sequence"/>
</dbReference>
<proteinExistence type="predicted"/>
<keyword evidence="3" id="KW-1185">Reference proteome</keyword>
<accession>A0AAV4AL89</accession>
<name>A0AAV4AL89_9GAST</name>
<reference evidence="2 3" key="1">
    <citation type="journal article" date="2021" name="Elife">
        <title>Chloroplast acquisition without the gene transfer in kleptoplastic sea slugs, Plakobranchus ocellatus.</title>
        <authorList>
            <person name="Maeda T."/>
            <person name="Takahashi S."/>
            <person name="Yoshida T."/>
            <person name="Shimamura S."/>
            <person name="Takaki Y."/>
            <person name="Nagai Y."/>
            <person name="Toyoda A."/>
            <person name="Suzuki Y."/>
            <person name="Arimoto A."/>
            <person name="Ishii H."/>
            <person name="Satoh N."/>
            <person name="Nishiyama T."/>
            <person name="Hasebe M."/>
            <person name="Maruyama T."/>
            <person name="Minagawa J."/>
            <person name="Obokata J."/>
            <person name="Shigenobu S."/>
        </authorList>
    </citation>
    <scope>NUCLEOTIDE SEQUENCE [LARGE SCALE GENOMIC DNA]</scope>
</reference>
<feature type="compositionally biased region" description="Basic residues" evidence="1">
    <location>
        <begin position="79"/>
        <end position="89"/>
    </location>
</feature>
<dbReference type="EMBL" id="BLXT01003835">
    <property type="protein sequence ID" value="GFO07104.1"/>
    <property type="molecule type" value="Genomic_DNA"/>
</dbReference>
<comment type="caution">
    <text evidence="2">The sequence shown here is derived from an EMBL/GenBank/DDBJ whole genome shotgun (WGS) entry which is preliminary data.</text>
</comment>
<evidence type="ECO:0000256" key="1">
    <source>
        <dbReference type="SAM" id="MobiDB-lite"/>
    </source>
</evidence>
<organism evidence="2 3">
    <name type="scientific">Plakobranchus ocellatus</name>
    <dbReference type="NCBI Taxonomy" id="259542"/>
    <lineage>
        <taxon>Eukaryota</taxon>
        <taxon>Metazoa</taxon>
        <taxon>Spiralia</taxon>
        <taxon>Lophotrochozoa</taxon>
        <taxon>Mollusca</taxon>
        <taxon>Gastropoda</taxon>
        <taxon>Heterobranchia</taxon>
        <taxon>Euthyneura</taxon>
        <taxon>Panpulmonata</taxon>
        <taxon>Sacoglossa</taxon>
        <taxon>Placobranchoidea</taxon>
        <taxon>Plakobranchidae</taxon>
        <taxon>Plakobranchus</taxon>
    </lineage>
</organism>
<dbReference type="AlphaFoldDB" id="A0AAV4AL89"/>
<gene>
    <name evidence="2" type="ORF">PoB_003360900</name>
</gene>